<accession>A0ABU6IKZ2</accession>
<dbReference type="EMBL" id="JAYMGW010000001">
    <property type="protein sequence ID" value="MEC4263721.1"/>
    <property type="molecule type" value="Genomic_DNA"/>
</dbReference>
<name>A0ABU6IKZ2_9FLAO</name>
<comment type="caution">
    <text evidence="1">The sequence shown here is derived from an EMBL/GenBank/DDBJ whole genome shotgun (WGS) entry which is preliminary data.</text>
</comment>
<reference evidence="1 2" key="1">
    <citation type="submission" date="2024-01" db="EMBL/GenBank/DDBJ databases">
        <title>The strains designed SYSU M86414 and SYSU M84420 isolated from the marine sediment in San Sha City (Hainan Province, China).</title>
        <authorList>
            <person name="Guo D."/>
        </authorList>
    </citation>
    <scope>NUCLEOTIDE SEQUENCE [LARGE SCALE GENOMIC DNA]</scope>
    <source>
        <strain evidence="1 2">SYSU M84420</strain>
    </source>
</reference>
<evidence type="ECO:0000313" key="1">
    <source>
        <dbReference type="EMBL" id="MEC4263721.1"/>
    </source>
</evidence>
<gene>
    <name evidence="1" type="ORF">VOP03_00040</name>
</gene>
<protein>
    <submittedName>
        <fullName evidence="1">Uncharacterized protein</fullName>
    </submittedName>
</protein>
<keyword evidence="2" id="KW-1185">Reference proteome</keyword>
<sequence>MLLNEPEESDLYFKMIWEGERKKGRDVSPEVVRCVPVFLRKLSKLLIFRE</sequence>
<evidence type="ECO:0000313" key="2">
    <source>
        <dbReference type="Proteomes" id="UP001355298"/>
    </source>
</evidence>
<organism evidence="1 2">
    <name type="scientific">Flagellimonas halotolerans</name>
    <dbReference type="NCBI Taxonomy" id="3112164"/>
    <lineage>
        <taxon>Bacteria</taxon>
        <taxon>Pseudomonadati</taxon>
        <taxon>Bacteroidota</taxon>
        <taxon>Flavobacteriia</taxon>
        <taxon>Flavobacteriales</taxon>
        <taxon>Flavobacteriaceae</taxon>
        <taxon>Flagellimonas</taxon>
    </lineage>
</organism>
<proteinExistence type="predicted"/>
<dbReference type="Proteomes" id="UP001355298">
    <property type="component" value="Unassembled WGS sequence"/>
</dbReference>